<dbReference type="PANTHER" id="PTHR35093">
    <property type="entry name" value="OUTER MEMBRANE PROTEIN NMB0088-RELATED"/>
    <property type="match status" value="1"/>
</dbReference>
<gene>
    <name evidence="8" type="ordered locus">HMU09930</name>
</gene>
<keyword evidence="5" id="KW-0732">Signal</keyword>
<keyword evidence="7" id="KW-0998">Cell outer membrane</keyword>
<dbReference type="HOGENOM" id="CLU_021518_0_0_7"/>
<evidence type="ECO:0000256" key="6">
    <source>
        <dbReference type="ARBA" id="ARBA00023136"/>
    </source>
</evidence>
<dbReference type="Pfam" id="PF03349">
    <property type="entry name" value="Toluene_X"/>
    <property type="match status" value="1"/>
</dbReference>
<protein>
    <submittedName>
        <fullName evidence="8">Putative outer membrane protein</fullName>
    </submittedName>
</protein>
<reference evidence="8 9" key="1">
    <citation type="journal article" date="2010" name="BMC Genomics">
        <title>Comparative genomics and proteomics of Helicobacter mustelae, an ulcerogenic and carcinogenic gastric pathogen.</title>
        <authorList>
            <person name="O'Toole P.W."/>
            <person name="Snelling W.J."/>
            <person name="Canchaya C."/>
            <person name="Forde B.M."/>
            <person name="Hardie K.R."/>
            <person name="Josenhans C."/>
            <person name="Graham R.L.J."/>
            <person name="McMullan G."/>
            <person name="Parkhill J."/>
            <person name="Belda E."/>
            <person name="Bentley S.D."/>
        </authorList>
    </citation>
    <scope>NUCLEOTIDE SEQUENCE [LARGE SCALE GENOMIC DNA]</scope>
    <source>
        <strain evidence="9">ATCC 43772 / LMG 18044 / NCTC 12198 / 12198</strain>
    </source>
</reference>
<organism evidence="8 9">
    <name type="scientific">Helicobacter mustelae (strain ATCC 43772 / CCUG 25715 / CIP 103759 / LMG 18044 / NCTC 12198 / R85-136P)</name>
    <name type="common">Campylobacter mustelae</name>
    <dbReference type="NCBI Taxonomy" id="679897"/>
    <lineage>
        <taxon>Bacteria</taxon>
        <taxon>Pseudomonadati</taxon>
        <taxon>Campylobacterota</taxon>
        <taxon>Epsilonproteobacteria</taxon>
        <taxon>Campylobacterales</taxon>
        <taxon>Helicobacteraceae</taxon>
        <taxon>Helicobacter</taxon>
    </lineage>
</organism>
<accession>D3UIC7</accession>
<evidence type="ECO:0000256" key="1">
    <source>
        <dbReference type="ARBA" id="ARBA00004571"/>
    </source>
</evidence>
<comment type="similarity">
    <text evidence="2">Belongs to the OmpP1/FadL family.</text>
</comment>
<keyword evidence="9" id="KW-1185">Reference proteome</keyword>
<dbReference type="InterPro" id="IPR005017">
    <property type="entry name" value="OMPP1/FadL/TodX"/>
</dbReference>
<comment type="subcellular location">
    <subcellularLocation>
        <location evidence="1">Cell outer membrane</location>
        <topology evidence="1">Multi-pass membrane protein</topology>
    </subcellularLocation>
</comment>
<dbReference type="Proteomes" id="UP000001522">
    <property type="component" value="Chromosome"/>
</dbReference>
<sequence length="565" mass="62149">MKKKISFLLTMGLLSASGFKVQEQSLNGTALNSAYVAGARGADASFYNPANMGFVNDWGENKSEFELAVSLLQIPAFKFHVPSTNQGLYSVTKIAYTPQMEKLLGLANTFKPLVNAFGGSIPEVPRTVNVLSAEPYSQVVSGYTGVTNFILPKFFYKSRTKNGFTFGADFVASSGLAMNWKGQGGEFLQDVFIMMVEFSPSMSYTVGDRFSIGVGPRIMYAMGSFNNVVYVPMQWNGQKPASAPSTCTDPRNSCMALTGADMDSIGINHIPSQLMSPAQKKMLQELIDPSSAMHNAVKFFGFGDYRNLADIIKTSTTTMYGTTKVYQRSQGKALSVGYRLAASLRVFENGMFSVVFNSSVPFNMKGSLEATSYVGGAMGNVLTKTNLNIAVNMPQILTLAYAHEFFHHKLRIEGVYERTFWEKGPNFRVTPNFANANYTGYGGLVQYFSSEQLKGMVGLANFSGVSNMGAGWRDTNTFRLGVTYQDRNFRLMGGVAYDQSPAPQDKIGIPDSDGLMFALGGKYKFRDFVLGAAYSVTFKNNVMTLYQSPNFGQFRIFTATIEYHW</sequence>
<dbReference type="Gene3D" id="2.40.160.60">
    <property type="entry name" value="Outer membrane protein transport protein (OMPP1/FadL/TodX)"/>
    <property type="match status" value="1"/>
</dbReference>
<dbReference type="GO" id="GO:0009279">
    <property type="term" value="C:cell outer membrane"/>
    <property type="evidence" value="ECO:0007669"/>
    <property type="project" value="UniProtKB-SubCell"/>
</dbReference>
<dbReference type="EMBL" id="FN555004">
    <property type="protein sequence ID" value="CBG40250.1"/>
    <property type="molecule type" value="Genomic_DNA"/>
</dbReference>
<dbReference type="eggNOG" id="COG2067">
    <property type="taxonomic scope" value="Bacteria"/>
</dbReference>
<dbReference type="AlphaFoldDB" id="D3UIC7"/>
<evidence type="ECO:0000256" key="5">
    <source>
        <dbReference type="ARBA" id="ARBA00022729"/>
    </source>
</evidence>
<evidence type="ECO:0000256" key="3">
    <source>
        <dbReference type="ARBA" id="ARBA00022452"/>
    </source>
</evidence>
<dbReference type="KEGG" id="hms:HMU09930"/>
<keyword evidence="6" id="KW-0472">Membrane</keyword>
<evidence type="ECO:0000313" key="8">
    <source>
        <dbReference type="EMBL" id="CBG40250.1"/>
    </source>
</evidence>
<evidence type="ECO:0000256" key="2">
    <source>
        <dbReference type="ARBA" id="ARBA00008163"/>
    </source>
</evidence>
<keyword evidence="3" id="KW-1134">Transmembrane beta strand</keyword>
<dbReference type="SUPFAM" id="SSF56935">
    <property type="entry name" value="Porins"/>
    <property type="match status" value="1"/>
</dbReference>
<proteinExistence type="inferred from homology"/>
<name>D3UIC7_HELM1</name>
<evidence type="ECO:0000256" key="7">
    <source>
        <dbReference type="ARBA" id="ARBA00023237"/>
    </source>
</evidence>
<evidence type="ECO:0000256" key="4">
    <source>
        <dbReference type="ARBA" id="ARBA00022692"/>
    </source>
</evidence>
<evidence type="ECO:0000313" key="9">
    <source>
        <dbReference type="Proteomes" id="UP000001522"/>
    </source>
</evidence>
<dbReference type="GO" id="GO:0015483">
    <property type="term" value="F:long-chain fatty acid transporting porin activity"/>
    <property type="evidence" value="ECO:0007669"/>
    <property type="project" value="TreeGrafter"/>
</dbReference>
<dbReference type="PANTHER" id="PTHR35093:SF8">
    <property type="entry name" value="OUTER MEMBRANE PROTEIN NMB0088-RELATED"/>
    <property type="match status" value="1"/>
</dbReference>
<keyword evidence="4" id="KW-0812">Transmembrane</keyword>
<dbReference type="STRING" id="679897.HMU09930"/>